<feature type="compositionally biased region" description="Basic residues" evidence="11">
    <location>
        <begin position="33"/>
        <end position="49"/>
    </location>
</feature>
<keyword evidence="9" id="KW-0496">Mitochondrion</keyword>
<evidence type="ECO:0000256" key="8">
    <source>
        <dbReference type="ARBA" id="ARBA00022989"/>
    </source>
</evidence>
<comment type="subcellular location">
    <subcellularLocation>
        <location evidence="2">Mitochondrion inner membrane</location>
        <topology evidence="2">Single-pass membrane protein</topology>
    </subcellularLocation>
</comment>
<keyword evidence="6 12" id="KW-0812">Transmembrane</keyword>
<feature type="region of interest" description="Disordered" evidence="11">
    <location>
        <begin position="284"/>
        <end position="312"/>
    </location>
</feature>
<dbReference type="InterPro" id="IPR020164">
    <property type="entry name" value="Cyt_c_Oxase_assmbl_COX16"/>
</dbReference>
<keyword evidence="14" id="KW-1185">Reference proteome</keyword>
<evidence type="ECO:0000256" key="7">
    <source>
        <dbReference type="ARBA" id="ARBA00022792"/>
    </source>
</evidence>
<evidence type="ECO:0000313" key="13">
    <source>
        <dbReference type="EMBL" id="KAH8995435.1"/>
    </source>
</evidence>
<gene>
    <name evidence="13" type="ORF">EDB92DRAFT_1814728</name>
</gene>
<dbReference type="Pfam" id="PF14138">
    <property type="entry name" value="COX16"/>
    <property type="match status" value="1"/>
</dbReference>
<sequence length="547" mass="59786">MDPALQPSTPQNTLSTMPTSSGKRSRENESPSQRHKREKAAERQRRKRERDRNASLQNDLVGIAAAQQQPPQQHPPPPVIAAVTHPQPPLPTVPAQSALPPTTEPFAPSTNELSAAELSRRERVRSAARERQRKHRALVKQKKLRELGLDMGNELGVQGLEDMQYRIAAEGAPFGALQHDLGQQPLPGQPDPAFPPGHHGGQTFASTLLLSFSCAPLLKQHILRTLSMTNEELASLEPIIAQAWDQWDHQRRIHYAHQAQAAVGVGKPPDGHPLGEVPPPPTPFAATVDMGDAQVAPPPFPPTDPNQPPQANDFRARFHRSLVAPSPFRSFAPPQPSAPADGIDPHLGAEQSPKAAVAAATAAAAAVASAIDPKLGQARGEAEGVVGRLERGSVPEFGPTTCKSHPALCISYLYPDLNDTHPRTTMPTFASKPLNKSPLHTRLKRYPVLFGIPFLLVMVGASFGLQTFAQTRYDLHSQKVTQMSREQELGLDKKRKKFDVREEYFKLSATSEEDWEPKRIERPKGLPEWGVAPAQPPSTPPDVPLQR</sequence>
<feature type="compositionally biased region" description="Pro residues" evidence="11">
    <location>
        <begin position="296"/>
        <end position="308"/>
    </location>
</feature>
<feature type="region of interest" description="Disordered" evidence="11">
    <location>
        <begin position="326"/>
        <end position="354"/>
    </location>
</feature>
<feature type="compositionally biased region" description="Basic and acidic residues" evidence="11">
    <location>
        <begin position="516"/>
        <end position="525"/>
    </location>
</feature>
<keyword evidence="8 12" id="KW-1133">Transmembrane helix</keyword>
<name>A0AAD4QFQ1_9AGAM</name>
<evidence type="ECO:0000256" key="6">
    <source>
        <dbReference type="ARBA" id="ARBA00022692"/>
    </source>
</evidence>
<evidence type="ECO:0000256" key="3">
    <source>
        <dbReference type="ARBA" id="ARBA00008370"/>
    </source>
</evidence>
<dbReference type="Proteomes" id="UP001201163">
    <property type="component" value="Unassembled WGS sequence"/>
</dbReference>
<evidence type="ECO:0000256" key="11">
    <source>
        <dbReference type="SAM" id="MobiDB-lite"/>
    </source>
</evidence>
<dbReference type="GO" id="GO:0005743">
    <property type="term" value="C:mitochondrial inner membrane"/>
    <property type="evidence" value="ECO:0007669"/>
    <property type="project" value="UniProtKB-SubCell"/>
</dbReference>
<evidence type="ECO:0000256" key="1">
    <source>
        <dbReference type="ARBA" id="ARBA00002490"/>
    </source>
</evidence>
<feature type="compositionally biased region" description="Polar residues" evidence="11">
    <location>
        <begin position="1"/>
        <end position="22"/>
    </location>
</feature>
<dbReference type="EMBL" id="JAKELL010000012">
    <property type="protein sequence ID" value="KAH8995435.1"/>
    <property type="molecule type" value="Genomic_DNA"/>
</dbReference>
<dbReference type="PANTHER" id="PTHR17130">
    <property type="entry name" value="MITOCHONDRIAL OUTER MEMBRANE PROTEIN 25"/>
    <property type="match status" value="1"/>
</dbReference>
<feature type="compositionally biased region" description="Pro residues" evidence="11">
    <location>
        <begin position="534"/>
        <end position="547"/>
    </location>
</feature>
<reference evidence="13" key="1">
    <citation type="submission" date="2022-01" db="EMBL/GenBank/DDBJ databases">
        <title>Comparative genomics reveals a dynamic genome evolution in the ectomycorrhizal milk-cap (Lactarius) mushrooms.</title>
        <authorList>
            <consortium name="DOE Joint Genome Institute"/>
            <person name="Lebreton A."/>
            <person name="Tang N."/>
            <person name="Kuo A."/>
            <person name="LaButti K."/>
            <person name="Drula E."/>
            <person name="Barry K."/>
            <person name="Clum A."/>
            <person name="Lipzen A."/>
            <person name="Mousain D."/>
            <person name="Ng V."/>
            <person name="Wang R."/>
            <person name="Wang X."/>
            <person name="Dai Y."/>
            <person name="Henrissat B."/>
            <person name="Grigoriev I.V."/>
            <person name="Guerin-Laguette A."/>
            <person name="Yu F."/>
            <person name="Martin F.M."/>
        </authorList>
    </citation>
    <scope>NUCLEOTIDE SEQUENCE</scope>
    <source>
        <strain evidence="13">QP</strain>
    </source>
</reference>
<evidence type="ECO:0000256" key="5">
    <source>
        <dbReference type="ARBA" id="ARBA00019222"/>
    </source>
</evidence>
<feature type="compositionally biased region" description="Basic and acidic residues" evidence="11">
    <location>
        <begin position="118"/>
        <end position="130"/>
    </location>
</feature>
<evidence type="ECO:0000256" key="4">
    <source>
        <dbReference type="ARBA" id="ARBA00015368"/>
    </source>
</evidence>
<proteinExistence type="inferred from homology"/>
<dbReference type="PANTHER" id="PTHR17130:SF14">
    <property type="entry name" value="CYTOCHROME C OXIDASE ASSEMBLY PROTEIN COX16 HOMOLOG, MITOCHONDRIAL"/>
    <property type="match status" value="1"/>
</dbReference>
<feature type="region of interest" description="Disordered" evidence="11">
    <location>
        <begin position="1"/>
        <end position="136"/>
    </location>
</feature>
<accession>A0AAD4QFQ1</accession>
<feature type="transmembrane region" description="Helical" evidence="12">
    <location>
        <begin position="446"/>
        <end position="469"/>
    </location>
</feature>
<feature type="region of interest" description="Disordered" evidence="11">
    <location>
        <begin position="509"/>
        <end position="547"/>
    </location>
</feature>
<protein>
    <recommendedName>
        <fullName evidence="4">Cytochrome c oxidase assembly protein COX16, mitochondrial</fullName>
    </recommendedName>
    <alternativeName>
        <fullName evidence="5">Cytochrome c oxidase assembly protein cox16, mitochondrial</fullName>
    </alternativeName>
</protein>
<keyword evidence="7" id="KW-0999">Mitochondrion inner membrane</keyword>
<keyword evidence="10 12" id="KW-0472">Membrane</keyword>
<organism evidence="13 14">
    <name type="scientific">Lactarius akahatsu</name>
    <dbReference type="NCBI Taxonomy" id="416441"/>
    <lineage>
        <taxon>Eukaryota</taxon>
        <taxon>Fungi</taxon>
        <taxon>Dikarya</taxon>
        <taxon>Basidiomycota</taxon>
        <taxon>Agaricomycotina</taxon>
        <taxon>Agaricomycetes</taxon>
        <taxon>Russulales</taxon>
        <taxon>Russulaceae</taxon>
        <taxon>Lactarius</taxon>
    </lineage>
</organism>
<evidence type="ECO:0000256" key="2">
    <source>
        <dbReference type="ARBA" id="ARBA00004434"/>
    </source>
</evidence>
<evidence type="ECO:0000313" key="14">
    <source>
        <dbReference type="Proteomes" id="UP001201163"/>
    </source>
</evidence>
<comment type="similarity">
    <text evidence="3">Belongs to the COX16 family.</text>
</comment>
<dbReference type="GO" id="GO:0033617">
    <property type="term" value="P:mitochondrial respiratory chain complex IV assembly"/>
    <property type="evidence" value="ECO:0007669"/>
    <property type="project" value="TreeGrafter"/>
</dbReference>
<comment type="caution">
    <text evidence="13">The sequence shown here is derived from an EMBL/GenBank/DDBJ whole genome shotgun (WGS) entry which is preliminary data.</text>
</comment>
<comment type="function">
    <text evidence="1">Required for the assembly of the mitochondrial respiratory chain complex IV (CIV), also known as cytochrome c oxidase. May participate in merging the COX1 and COX2 assembly lines.</text>
</comment>
<evidence type="ECO:0000256" key="10">
    <source>
        <dbReference type="ARBA" id="ARBA00023136"/>
    </source>
</evidence>
<evidence type="ECO:0000256" key="12">
    <source>
        <dbReference type="SAM" id="Phobius"/>
    </source>
</evidence>
<evidence type="ECO:0000256" key="9">
    <source>
        <dbReference type="ARBA" id="ARBA00023128"/>
    </source>
</evidence>
<dbReference type="AlphaFoldDB" id="A0AAD4QFQ1"/>